<dbReference type="SUPFAM" id="SSF54862">
    <property type="entry name" value="4Fe-4S ferredoxins"/>
    <property type="match status" value="1"/>
</dbReference>
<evidence type="ECO:0000256" key="5">
    <source>
        <dbReference type="ARBA" id="ARBA00022982"/>
    </source>
</evidence>
<evidence type="ECO:0000256" key="7">
    <source>
        <dbReference type="ARBA" id="ARBA00023014"/>
    </source>
</evidence>
<dbReference type="PROSITE" id="PS00198">
    <property type="entry name" value="4FE4S_FER_1"/>
    <property type="match status" value="2"/>
</dbReference>
<dbReference type="AlphaFoldDB" id="X1P4Z0"/>
<keyword evidence="1" id="KW-0813">Transport</keyword>
<dbReference type="InterPro" id="IPR017896">
    <property type="entry name" value="4Fe4S_Fe-S-bd"/>
</dbReference>
<dbReference type="PANTHER" id="PTHR43687:SF6">
    <property type="entry name" value="L-ASPARTATE SEMIALDEHYDE SULFURTRANSFERASE IRON-SULFUR SUBUNIT"/>
    <property type="match status" value="1"/>
</dbReference>
<dbReference type="EMBL" id="BARV01031424">
    <property type="protein sequence ID" value="GAI37501.1"/>
    <property type="molecule type" value="Genomic_DNA"/>
</dbReference>
<accession>X1P4Z0</accession>
<evidence type="ECO:0000259" key="8">
    <source>
        <dbReference type="PROSITE" id="PS51379"/>
    </source>
</evidence>
<dbReference type="InterPro" id="IPR017900">
    <property type="entry name" value="4Fe4S_Fe_S_CS"/>
</dbReference>
<organism evidence="9">
    <name type="scientific">marine sediment metagenome</name>
    <dbReference type="NCBI Taxonomy" id="412755"/>
    <lineage>
        <taxon>unclassified sequences</taxon>
        <taxon>metagenomes</taxon>
        <taxon>ecological metagenomes</taxon>
    </lineage>
</organism>
<feature type="domain" description="4Fe-4S ferredoxin-type" evidence="8">
    <location>
        <begin position="38"/>
        <end position="67"/>
    </location>
</feature>
<dbReference type="Gene3D" id="3.30.70.20">
    <property type="match status" value="2"/>
</dbReference>
<dbReference type="GO" id="GO:0051539">
    <property type="term" value="F:4 iron, 4 sulfur cluster binding"/>
    <property type="evidence" value="ECO:0007669"/>
    <property type="project" value="UniProtKB-KW"/>
</dbReference>
<gene>
    <name evidence="9" type="ORF">S06H3_49730</name>
</gene>
<keyword evidence="2" id="KW-0004">4Fe-4S</keyword>
<dbReference type="PROSITE" id="PS51379">
    <property type="entry name" value="4FE4S_FER_2"/>
    <property type="match status" value="2"/>
</dbReference>
<evidence type="ECO:0000313" key="9">
    <source>
        <dbReference type="EMBL" id="GAI37501.1"/>
    </source>
</evidence>
<feature type="domain" description="4Fe-4S ferredoxin-type" evidence="8">
    <location>
        <begin position="69"/>
        <end position="98"/>
    </location>
</feature>
<sequence length="112" mass="11646">VGCCQGPKDIPDTVAQASAAAAEVLAMISKGKVEIEVATAVVDERICSGCQICKLVCPYSAISFDEEKEVCRVNEALCKGCGACVGGCPSHAISLNHFTNEQIVAEMEGLLV</sequence>
<keyword evidence="3" id="KW-0479">Metal-binding</keyword>
<evidence type="ECO:0000256" key="3">
    <source>
        <dbReference type="ARBA" id="ARBA00022723"/>
    </source>
</evidence>
<proteinExistence type="predicted"/>
<dbReference type="InterPro" id="IPR050572">
    <property type="entry name" value="Fe-S_Ferredoxin"/>
</dbReference>
<protein>
    <recommendedName>
        <fullName evidence="8">4Fe-4S ferredoxin-type domain-containing protein</fullName>
    </recommendedName>
</protein>
<dbReference type="Pfam" id="PF14697">
    <property type="entry name" value="Fer4_21"/>
    <property type="match status" value="1"/>
</dbReference>
<feature type="non-terminal residue" evidence="9">
    <location>
        <position position="1"/>
    </location>
</feature>
<keyword evidence="4" id="KW-0677">Repeat</keyword>
<dbReference type="PANTHER" id="PTHR43687">
    <property type="entry name" value="ADENYLYLSULFATE REDUCTASE, BETA SUBUNIT"/>
    <property type="match status" value="1"/>
</dbReference>
<name>X1P4Z0_9ZZZZ</name>
<evidence type="ECO:0000256" key="6">
    <source>
        <dbReference type="ARBA" id="ARBA00023004"/>
    </source>
</evidence>
<dbReference type="GO" id="GO:0046872">
    <property type="term" value="F:metal ion binding"/>
    <property type="evidence" value="ECO:0007669"/>
    <property type="project" value="UniProtKB-KW"/>
</dbReference>
<comment type="caution">
    <text evidence="9">The sequence shown here is derived from an EMBL/GenBank/DDBJ whole genome shotgun (WGS) entry which is preliminary data.</text>
</comment>
<evidence type="ECO:0000256" key="2">
    <source>
        <dbReference type="ARBA" id="ARBA00022485"/>
    </source>
</evidence>
<reference evidence="9" key="1">
    <citation type="journal article" date="2014" name="Front. Microbiol.">
        <title>High frequency of phylogenetically diverse reductive dehalogenase-homologous genes in deep subseafloor sedimentary metagenomes.</title>
        <authorList>
            <person name="Kawai M."/>
            <person name="Futagami T."/>
            <person name="Toyoda A."/>
            <person name="Takaki Y."/>
            <person name="Nishi S."/>
            <person name="Hori S."/>
            <person name="Arai W."/>
            <person name="Tsubouchi T."/>
            <person name="Morono Y."/>
            <person name="Uchiyama I."/>
            <person name="Ito T."/>
            <person name="Fujiyama A."/>
            <person name="Inagaki F."/>
            <person name="Takami H."/>
        </authorList>
    </citation>
    <scope>NUCLEOTIDE SEQUENCE</scope>
    <source>
        <strain evidence="9">Expedition CK06-06</strain>
    </source>
</reference>
<evidence type="ECO:0000256" key="4">
    <source>
        <dbReference type="ARBA" id="ARBA00022737"/>
    </source>
</evidence>
<keyword evidence="6" id="KW-0408">Iron</keyword>
<keyword evidence="5" id="KW-0249">Electron transport</keyword>
<keyword evidence="7" id="KW-0411">Iron-sulfur</keyword>
<evidence type="ECO:0000256" key="1">
    <source>
        <dbReference type="ARBA" id="ARBA00022448"/>
    </source>
</evidence>